<comment type="caution">
    <text evidence="1">The sequence shown here is derived from an EMBL/GenBank/DDBJ whole genome shotgun (WGS) entry which is preliminary data.</text>
</comment>
<gene>
    <name evidence="1" type="primary">DGCR14</name>
    <name evidence="1" type="ORF">GBF38_009854</name>
</gene>
<proteinExistence type="predicted"/>
<accession>A0ACB7FCC5</accession>
<sequence length="499" mass="55292">MEGSASVRKSLSGTLVPLAVSTVALLQQPEDKDKEKLQRKVLDEEQYIESLEKIIQRDFFPDVTKLQAQKDYLDAEESGDLERMREISIRYGSSLTKSTPRSSAPYVTPASFETPVGRSGSPSSIHGNKGLDGGNKTLFEAVNSWFNSISIDVVFIESKDDDKGEKELPCLDRFLAKNTSEDNASFEHIMDLAKDKEKLRHSWLYEAETEYKERHEKNLALPSVETAALECVKAGLETWEYKAKNALMYYPEGVKDDDALFKKPREVIHKNTRFNGDPFSKALNKSQIQQAAALNAQFKQGKVGPDGKELIPHESPTVNGYGFETMPSPAPGVAESPLMTWGEIESTPFRLDGSDTPYVERNHGPSFKIPEPGRRERLGLKMANEAAAKNRAKKQEALRKVTENLASLTPKGLSPALTPALQRLVNRTSNKYTDKALRASYTPSPSHRVLGCKSPFGGPSTPSGTPTPNKAKTPSSQDVTSLTDNLLQLPKRRKASDFF</sequence>
<evidence type="ECO:0000313" key="1">
    <source>
        <dbReference type="EMBL" id="KAG8010686.1"/>
    </source>
</evidence>
<evidence type="ECO:0000313" key="2">
    <source>
        <dbReference type="Proteomes" id="UP000805704"/>
    </source>
</evidence>
<keyword evidence="2" id="KW-1185">Reference proteome</keyword>
<protein>
    <submittedName>
        <fullName evidence="1">Protein DGCR14</fullName>
    </submittedName>
</protein>
<organism evidence="1 2">
    <name type="scientific">Nibea albiflora</name>
    <name type="common">Yellow drum</name>
    <name type="synonym">Corvina albiflora</name>
    <dbReference type="NCBI Taxonomy" id="240163"/>
    <lineage>
        <taxon>Eukaryota</taxon>
        <taxon>Metazoa</taxon>
        <taxon>Chordata</taxon>
        <taxon>Craniata</taxon>
        <taxon>Vertebrata</taxon>
        <taxon>Euteleostomi</taxon>
        <taxon>Actinopterygii</taxon>
        <taxon>Neopterygii</taxon>
        <taxon>Teleostei</taxon>
        <taxon>Neoteleostei</taxon>
        <taxon>Acanthomorphata</taxon>
        <taxon>Eupercaria</taxon>
        <taxon>Sciaenidae</taxon>
        <taxon>Nibea</taxon>
    </lineage>
</organism>
<dbReference type="EMBL" id="CM024803">
    <property type="protein sequence ID" value="KAG8010686.1"/>
    <property type="molecule type" value="Genomic_DNA"/>
</dbReference>
<dbReference type="Proteomes" id="UP000805704">
    <property type="component" value="Chromosome 15"/>
</dbReference>
<name>A0ACB7FCC5_NIBAL</name>
<reference evidence="1" key="1">
    <citation type="submission" date="2020-04" db="EMBL/GenBank/DDBJ databases">
        <title>A chromosome-scale assembly and high-density genetic map of the yellow drum (Nibea albiflora) genome.</title>
        <authorList>
            <person name="Xu D."/>
            <person name="Zhang W."/>
            <person name="Chen R."/>
            <person name="Tan P."/>
            <person name="Wang L."/>
            <person name="Song H."/>
            <person name="Tian L."/>
            <person name="Zhu Q."/>
            <person name="Wang B."/>
        </authorList>
    </citation>
    <scope>NUCLEOTIDE SEQUENCE</scope>
    <source>
        <strain evidence="1">ZJHYS-2018</strain>
    </source>
</reference>